<keyword evidence="4" id="KW-1185">Reference proteome</keyword>
<dbReference type="PANTHER" id="PTHR31793">
    <property type="entry name" value="4-HYDROXYBENZOYL-COA THIOESTERASE FAMILY MEMBER"/>
    <property type="match status" value="1"/>
</dbReference>
<dbReference type="RefSeq" id="WP_380130188.1">
    <property type="nucleotide sequence ID" value="NZ_JBHSEG010000030.1"/>
</dbReference>
<dbReference type="Gene3D" id="3.10.129.10">
    <property type="entry name" value="Hotdog Thioesterase"/>
    <property type="match status" value="1"/>
</dbReference>
<protein>
    <submittedName>
        <fullName evidence="3">Acyl-CoA thioesterase</fullName>
        <ecNumber evidence="3">3.1.2.-</ecNumber>
    </submittedName>
</protein>
<keyword evidence="2 3" id="KW-0378">Hydrolase</keyword>
<dbReference type="PANTHER" id="PTHR31793:SF27">
    <property type="entry name" value="NOVEL THIOESTERASE SUPERFAMILY DOMAIN AND SAPOSIN A-TYPE DOMAIN CONTAINING PROTEIN (0610012H03RIK)"/>
    <property type="match status" value="1"/>
</dbReference>
<sequence>MNAETQTVIRARYAETDAMGVVHHATYPIWFELGRSDLMRALGLPYSEVERRGYYLMLSGLNVRYHRAVRYDEEVTLHTRTAEVRSRTVNFSYELRRGEELLATGETHHIATDRQYRPARMPDDVLALLRGEG</sequence>
<dbReference type="Pfam" id="PF13279">
    <property type="entry name" value="4HBT_2"/>
    <property type="match status" value="1"/>
</dbReference>
<name>A0ABV8YEP0_9DEIO</name>
<dbReference type="InterPro" id="IPR029069">
    <property type="entry name" value="HotDog_dom_sf"/>
</dbReference>
<reference evidence="4" key="1">
    <citation type="journal article" date="2019" name="Int. J. Syst. Evol. Microbiol.">
        <title>The Global Catalogue of Microorganisms (GCM) 10K type strain sequencing project: providing services to taxonomists for standard genome sequencing and annotation.</title>
        <authorList>
            <consortium name="The Broad Institute Genomics Platform"/>
            <consortium name="The Broad Institute Genome Sequencing Center for Infectious Disease"/>
            <person name="Wu L."/>
            <person name="Ma J."/>
        </authorList>
    </citation>
    <scope>NUCLEOTIDE SEQUENCE [LARGE SCALE GENOMIC DNA]</scope>
    <source>
        <strain evidence="4">CCUG 39970</strain>
    </source>
</reference>
<evidence type="ECO:0000256" key="1">
    <source>
        <dbReference type="ARBA" id="ARBA00005953"/>
    </source>
</evidence>
<gene>
    <name evidence="3" type="ORF">ACFO0P_22700</name>
</gene>
<dbReference type="InterPro" id="IPR006684">
    <property type="entry name" value="YbgC/YbaW"/>
</dbReference>
<accession>A0ABV8YEP0</accession>
<dbReference type="GO" id="GO:0016787">
    <property type="term" value="F:hydrolase activity"/>
    <property type="evidence" value="ECO:0007669"/>
    <property type="project" value="UniProtKB-KW"/>
</dbReference>
<evidence type="ECO:0000313" key="3">
    <source>
        <dbReference type="EMBL" id="MFC4456598.1"/>
    </source>
</evidence>
<evidence type="ECO:0000313" key="4">
    <source>
        <dbReference type="Proteomes" id="UP001595939"/>
    </source>
</evidence>
<comment type="caution">
    <text evidence="3">The sequence shown here is derived from an EMBL/GenBank/DDBJ whole genome shotgun (WGS) entry which is preliminary data.</text>
</comment>
<dbReference type="Proteomes" id="UP001595939">
    <property type="component" value="Unassembled WGS sequence"/>
</dbReference>
<dbReference type="PIRSF" id="PIRSF003230">
    <property type="entry name" value="YbgC"/>
    <property type="match status" value="1"/>
</dbReference>
<comment type="similarity">
    <text evidence="1">Belongs to the 4-hydroxybenzoyl-CoA thioesterase family.</text>
</comment>
<organism evidence="3 4">
    <name type="scientific">Deinococcus sonorensis</name>
    <dbReference type="NCBI Taxonomy" id="309891"/>
    <lineage>
        <taxon>Bacteria</taxon>
        <taxon>Thermotogati</taxon>
        <taxon>Deinococcota</taxon>
        <taxon>Deinococci</taxon>
        <taxon>Deinococcales</taxon>
        <taxon>Deinococcaceae</taxon>
        <taxon>Deinococcus</taxon>
    </lineage>
</organism>
<dbReference type="CDD" id="cd00586">
    <property type="entry name" value="4HBT"/>
    <property type="match status" value="1"/>
</dbReference>
<dbReference type="InterPro" id="IPR050563">
    <property type="entry name" value="4-hydroxybenzoyl-CoA_TE"/>
</dbReference>
<dbReference type="NCBIfam" id="TIGR00051">
    <property type="entry name" value="YbgC/FadM family acyl-CoA thioesterase"/>
    <property type="match status" value="1"/>
</dbReference>
<evidence type="ECO:0000256" key="2">
    <source>
        <dbReference type="ARBA" id="ARBA00022801"/>
    </source>
</evidence>
<dbReference type="EMBL" id="JBHSEG010000030">
    <property type="protein sequence ID" value="MFC4456598.1"/>
    <property type="molecule type" value="Genomic_DNA"/>
</dbReference>
<proteinExistence type="inferred from homology"/>
<dbReference type="EC" id="3.1.2.-" evidence="3"/>
<dbReference type="SUPFAM" id="SSF54637">
    <property type="entry name" value="Thioesterase/thiol ester dehydrase-isomerase"/>
    <property type="match status" value="1"/>
</dbReference>